<feature type="signal peptide" evidence="2">
    <location>
        <begin position="1"/>
        <end position="19"/>
    </location>
</feature>
<evidence type="ECO:0008006" key="5">
    <source>
        <dbReference type="Google" id="ProtNLM"/>
    </source>
</evidence>
<proteinExistence type="predicted"/>
<dbReference type="Proteomes" id="UP000486351">
    <property type="component" value="Unassembled WGS sequence"/>
</dbReference>
<name>A0A6G0Q006_9STRA</name>
<evidence type="ECO:0000313" key="4">
    <source>
        <dbReference type="Proteomes" id="UP000486351"/>
    </source>
</evidence>
<feature type="compositionally biased region" description="Low complexity" evidence="1">
    <location>
        <begin position="96"/>
        <end position="112"/>
    </location>
</feature>
<gene>
    <name evidence="3" type="ORF">PF008_g32602</name>
</gene>
<organism evidence="3 4">
    <name type="scientific">Phytophthora fragariae</name>
    <dbReference type="NCBI Taxonomy" id="53985"/>
    <lineage>
        <taxon>Eukaryota</taxon>
        <taxon>Sar</taxon>
        <taxon>Stramenopiles</taxon>
        <taxon>Oomycota</taxon>
        <taxon>Peronosporomycetes</taxon>
        <taxon>Peronosporales</taxon>
        <taxon>Peronosporaceae</taxon>
        <taxon>Phytophthora</taxon>
    </lineage>
</organism>
<feature type="region of interest" description="Disordered" evidence="1">
    <location>
        <begin position="94"/>
        <end position="137"/>
    </location>
</feature>
<protein>
    <recommendedName>
        <fullName evidence="5">Secreted protein</fullName>
    </recommendedName>
</protein>
<evidence type="ECO:0000256" key="2">
    <source>
        <dbReference type="SAM" id="SignalP"/>
    </source>
</evidence>
<reference evidence="3 4" key="1">
    <citation type="submission" date="2018-09" db="EMBL/GenBank/DDBJ databases">
        <title>Genomic investigation of the strawberry pathogen Phytophthora fragariae indicates pathogenicity is determined by transcriptional variation in three key races.</title>
        <authorList>
            <person name="Adams T.M."/>
            <person name="Armitage A.D."/>
            <person name="Sobczyk M.K."/>
            <person name="Bates H.J."/>
            <person name="Dunwell J.M."/>
            <person name="Nellist C.F."/>
            <person name="Harrison R.J."/>
        </authorList>
    </citation>
    <scope>NUCLEOTIDE SEQUENCE [LARGE SCALE GENOMIC DNA]</scope>
    <source>
        <strain evidence="3 4">NOV-77</strain>
    </source>
</reference>
<dbReference type="EMBL" id="QXFY01009511">
    <property type="protein sequence ID" value="KAE9262443.1"/>
    <property type="molecule type" value="Genomic_DNA"/>
</dbReference>
<evidence type="ECO:0000256" key="1">
    <source>
        <dbReference type="SAM" id="MobiDB-lite"/>
    </source>
</evidence>
<keyword evidence="2" id="KW-0732">Signal</keyword>
<comment type="caution">
    <text evidence="3">The sequence shown here is derived from an EMBL/GenBank/DDBJ whole genome shotgun (WGS) entry which is preliminary data.</text>
</comment>
<accession>A0A6G0Q006</accession>
<sequence length="137" mass="15051">MRIWLLVRWWFGWGLRAHGFLAFVQRSERASTRTRGASSCSVLSASLPAVSVTAAASCVARWRAGAPGREPARTSWLAAGGWCAAAASRRTRRAVTRATSSTHAHPAPSAARAIRRPCIRSPQRCEPKRTHARQHRL</sequence>
<feature type="chain" id="PRO_5026003119" description="Secreted protein" evidence="2">
    <location>
        <begin position="20"/>
        <end position="137"/>
    </location>
</feature>
<feature type="non-terminal residue" evidence="3">
    <location>
        <position position="137"/>
    </location>
</feature>
<evidence type="ECO:0000313" key="3">
    <source>
        <dbReference type="EMBL" id="KAE9262443.1"/>
    </source>
</evidence>
<dbReference type="AlphaFoldDB" id="A0A6G0Q006"/>